<reference evidence="2" key="1">
    <citation type="submission" date="2018-03" db="EMBL/GenBank/DDBJ databases">
        <authorList>
            <person name="Guldener U."/>
        </authorList>
    </citation>
    <scope>NUCLEOTIDE SEQUENCE</scope>
</reference>
<name>A0AAE8SXS7_9PEZI</name>
<dbReference type="AlphaFoldDB" id="A0AAE8SXS7"/>
<accession>A0AAE8SXS7</accession>
<evidence type="ECO:0000256" key="1">
    <source>
        <dbReference type="SAM" id="MobiDB-lite"/>
    </source>
</evidence>
<keyword evidence="3" id="KW-1185">Reference proteome</keyword>
<sequence>MAPRLTRMIVHKTSHKDRSSTILASQIDPPGSSHSAPPNAPPNAPQSKRELLYGPLPRAGDNNYEEAIAKRNEAAGRRRRYSTCNEAAGETQRAIPCARCARHLADWEGPDEGPRPICVDGASGSTKCTRCSSDSSKKPCVEVTGAARAMVRALEDVAQKVSSDADLPLLHSSQLSVKKAFQQATAASKLPAILQEKADREKQEYKDERRLLAAEMQAKATSDMASSITRLADIIERGFARLQPVVAAGLSEDALDGDEDSDSVY</sequence>
<feature type="region of interest" description="Disordered" evidence="1">
    <location>
        <begin position="1"/>
        <end position="61"/>
    </location>
</feature>
<dbReference type="Proteomes" id="UP001187682">
    <property type="component" value="Unassembled WGS sequence"/>
</dbReference>
<proteinExistence type="predicted"/>
<evidence type="ECO:0000313" key="2">
    <source>
        <dbReference type="EMBL" id="SPO05145.1"/>
    </source>
</evidence>
<protein>
    <submittedName>
        <fullName evidence="2">Uncharacterized protein</fullName>
    </submittedName>
</protein>
<evidence type="ECO:0000313" key="3">
    <source>
        <dbReference type="Proteomes" id="UP001187682"/>
    </source>
</evidence>
<comment type="caution">
    <text evidence="2">The sequence shown here is derived from an EMBL/GenBank/DDBJ whole genome shotgun (WGS) entry which is preliminary data.</text>
</comment>
<dbReference type="EMBL" id="ONZQ02000012">
    <property type="protein sequence ID" value="SPO05145.1"/>
    <property type="molecule type" value="Genomic_DNA"/>
</dbReference>
<gene>
    <name evidence="2" type="ORF">DNG_07831</name>
</gene>
<organism evidence="2 3">
    <name type="scientific">Cephalotrichum gorgonifer</name>
    <dbReference type="NCBI Taxonomy" id="2041049"/>
    <lineage>
        <taxon>Eukaryota</taxon>
        <taxon>Fungi</taxon>
        <taxon>Dikarya</taxon>
        <taxon>Ascomycota</taxon>
        <taxon>Pezizomycotina</taxon>
        <taxon>Sordariomycetes</taxon>
        <taxon>Hypocreomycetidae</taxon>
        <taxon>Microascales</taxon>
        <taxon>Microascaceae</taxon>
        <taxon>Cephalotrichum</taxon>
    </lineage>
</organism>